<protein>
    <submittedName>
        <fullName evidence="1">Uncharacterized protein</fullName>
    </submittedName>
</protein>
<keyword evidence="2" id="KW-1185">Reference proteome</keyword>
<dbReference type="EMBL" id="GL891304">
    <property type="protein sequence ID" value="EGO58109.1"/>
    <property type="molecule type" value="Genomic_DNA"/>
</dbReference>
<accession>F8MJS2</accession>
<dbReference type="AlphaFoldDB" id="F8MJS2"/>
<dbReference type="RefSeq" id="XP_009851171.1">
    <property type="nucleotide sequence ID" value="XM_009852869.1"/>
</dbReference>
<reference evidence="2" key="1">
    <citation type="journal article" date="2011" name="Genetics">
        <title>Massive changes in genome architecture accompany the transition to self-fertility in the filamentous fungus Neurospora tetrasperma.</title>
        <authorList>
            <person name="Ellison C.E."/>
            <person name="Stajich J.E."/>
            <person name="Jacobson D.J."/>
            <person name="Natvig D.O."/>
            <person name="Lapidus A."/>
            <person name="Foster B."/>
            <person name="Aerts A."/>
            <person name="Riley R."/>
            <person name="Lindquist E.A."/>
            <person name="Grigoriev I.V."/>
            <person name="Taylor J.W."/>
        </authorList>
    </citation>
    <scope>NUCLEOTIDE SEQUENCE [LARGE SCALE GENOMIC DNA]</scope>
    <source>
        <strain evidence="2">FGSC 2508 / P0657</strain>
    </source>
</reference>
<gene>
    <name evidence="1" type="ORF">NEUTE1DRAFT_100982</name>
</gene>
<proteinExistence type="predicted"/>
<dbReference type="Proteomes" id="UP000008065">
    <property type="component" value="Unassembled WGS sequence"/>
</dbReference>
<dbReference type="HOGENOM" id="CLU_2831781_0_0_1"/>
<evidence type="ECO:0000313" key="2">
    <source>
        <dbReference type="Proteomes" id="UP000008065"/>
    </source>
</evidence>
<evidence type="ECO:0000313" key="1">
    <source>
        <dbReference type="EMBL" id="EGO58109.1"/>
    </source>
</evidence>
<name>F8MJS2_NEUT8</name>
<organism evidence="1 2">
    <name type="scientific">Neurospora tetrasperma (strain FGSC 2508 / ATCC MYA-4615 / P0657)</name>
    <dbReference type="NCBI Taxonomy" id="510951"/>
    <lineage>
        <taxon>Eukaryota</taxon>
        <taxon>Fungi</taxon>
        <taxon>Dikarya</taxon>
        <taxon>Ascomycota</taxon>
        <taxon>Pezizomycotina</taxon>
        <taxon>Sordariomycetes</taxon>
        <taxon>Sordariomycetidae</taxon>
        <taxon>Sordariales</taxon>
        <taxon>Sordariaceae</taxon>
        <taxon>Neurospora</taxon>
    </lineage>
</organism>
<dbReference type="KEGG" id="nte:NEUTE1DRAFT100982"/>
<sequence>MSVIYRFARPGIYLHNQEDATTKHPVTLLDMLSSFQDTASSICSPLSGFRLEFSPAQAEINPHPFL</sequence>
<dbReference type="VEuPathDB" id="FungiDB:NEUTE1DRAFT_100982"/>
<dbReference type="GeneID" id="20821714"/>